<gene>
    <name evidence="3 6" type="primary">grpE</name>
    <name evidence="6" type="ORF">NCTC11685_07113</name>
</gene>
<comment type="subcellular location">
    <subcellularLocation>
        <location evidence="3">Cytoplasm</location>
    </subcellularLocation>
</comment>
<dbReference type="GO" id="GO:0051082">
    <property type="term" value="F:unfolded protein binding"/>
    <property type="evidence" value="ECO:0007669"/>
    <property type="project" value="TreeGrafter"/>
</dbReference>
<keyword evidence="2 3" id="KW-0143">Chaperone</keyword>
<feature type="region of interest" description="Disordered" evidence="5">
    <location>
        <begin position="1"/>
        <end position="40"/>
    </location>
</feature>
<evidence type="ECO:0000313" key="6">
    <source>
        <dbReference type="EMBL" id="STW79775.1"/>
    </source>
</evidence>
<dbReference type="Pfam" id="PF01025">
    <property type="entry name" value="GrpE"/>
    <property type="match status" value="1"/>
</dbReference>
<name>A0A7H4PN02_9ENTR</name>
<keyword evidence="3" id="KW-0963">Cytoplasm</keyword>
<comment type="function">
    <text evidence="3">Participates actively in the response to hyperosmotic and heat shock by preventing the aggregation of stress-denatured proteins, in association with DnaK and GrpE. It is the nucleotide exchange factor for DnaK and may function as a thermosensor. Unfolded proteins bind initially to DnaJ; upon interaction with the DnaJ-bound protein, DnaK hydrolyzes its bound ATP, resulting in the formation of a stable complex. GrpE releases ADP from DnaK; ATP binding to DnaK triggers the release of the substrate protein, thus completing the reaction cycle. Several rounds of ATP-dependent interactions between DnaJ, DnaK and GrpE are required for fully efficient folding.</text>
</comment>
<dbReference type="EMBL" id="UGMS01000004">
    <property type="protein sequence ID" value="STW79775.1"/>
    <property type="molecule type" value="Genomic_DNA"/>
</dbReference>
<proteinExistence type="inferred from homology"/>
<accession>A0A7H4PN02</accession>
<comment type="subunit">
    <text evidence="3">Homodimer.</text>
</comment>
<evidence type="ECO:0000256" key="4">
    <source>
        <dbReference type="RuleBase" id="RU004478"/>
    </source>
</evidence>
<dbReference type="PANTHER" id="PTHR21237:SF23">
    <property type="entry name" value="GRPE PROTEIN HOMOLOG, MITOCHONDRIAL"/>
    <property type="match status" value="1"/>
</dbReference>
<keyword evidence="3 6" id="KW-0346">Stress response</keyword>
<dbReference type="GO" id="GO:0000774">
    <property type="term" value="F:adenyl-nucleotide exchange factor activity"/>
    <property type="evidence" value="ECO:0007669"/>
    <property type="project" value="InterPro"/>
</dbReference>
<dbReference type="PRINTS" id="PR00773">
    <property type="entry name" value="GRPEPROTEIN"/>
</dbReference>
<comment type="caution">
    <text evidence="6">The sequence shown here is derived from an EMBL/GenBank/DDBJ whole genome shotgun (WGS) entry which is preliminary data.</text>
</comment>
<dbReference type="PANTHER" id="PTHR21237">
    <property type="entry name" value="GRPE PROTEIN"/>
    <property type="match status" value="1"/>
</dbReference>
<reference evidence="6 7" key="1">
    <citation type="submission" date="2018-06" db="EMBL/GenBank/DDBJ databases">
        <authorList>
            <consortium name="Pathogen Informatics"/>
            <person name="Doyle S."/>
        </authorList>
    </citation>
    <scope>NUCLEOTIDE SEQUENCE [LARGE SCALE GENOMIC DNA]</scope>
    <source>
        <strain evidence="6 7">NCTC11685</strain>
    </source>
</reference>
<evidence type="ECO:0000256" key="1">
    <source>
        <dbReference type="ARBA" id="ARBA00009054"/>
    </source>
</evidence>
<dbReference type="NCBIfam" id="NF010748">
    <property type="entry name" value="PRK14150.1"/>
    <property type="match status" value="1"/>
</dbReference>
<evidence type="ECO:0000313" key="7">
    <source>
        <dbReference type="Proteomes" id="UP000254863"/>
    </source>
</evidence>
<dbReference type="GO" id="GO:0042803">
    <property type="term" value="F:protein homodimerization activity"/>
    <property type="evidence" value="ECO:0007669"/>
    <property type="project" value="InterPro"/>
</dbReference>
<protein>
    <recommendedName>
        <fullName evidence="3">Protein GrpE</fullName>
    </recommendedName>
    <alternativeName>
        <fullName evidence="3">HSP-70 cofactor</fullName>
    </alternativeName>
</protein>
<dbReference type="GO" id="GO:0051087">
    <property type="term" value="F:protein-folding chaperone binding"/>
    <property type="evidence" value="ECO:0007669"/>
    <property type="project" value="InterPro"/>
</dbReference>
<dbReference type="HAMAP" id="MF_01151">
    <property type="entry name" value="GrpE"/>
    <property type="match status" value="1"/>
</dbReference>
<dbReference type="GO" id="GO:0006457">
    <property type="term" value="P:protein folding"/>
    <property type="evidence" value="ECO:0007669"/>
    <property type="project" value="InterPro"/>
</dbReference>
<evidence type="ECO:0000256" key="3">
    <source>
        <dbReference type="HAMAP-Rule" id="MF_01151"/>
    </source>
</evidence>
<sequence length="270" mass="30411">MSSKEQKTPEGQAPEEIITEQHDDVEAVEPEVSAEQVDPRDEKIANLEAQLAEAQKREREVLLRAKADEDNLRRRTELDIEKAHKFALEKFVNELLPVIDSLDRALEVADKANPDMAPMVEGIELTLKSMLDVVRKFGVEVIGDTNVPLDPNVHQAIAMVESEDVAAGNVSGRDAKGLYPERPYYSRGDGHRGESEVNKRNGYREVAVFLFPSARSQGCYDSATLSRMGFYRHHFHPFNHIPPEHQEYRYHTVRCVRGCPGRGSLQVLPG</sequence>
<dbReference type="InterPro" id="IPR000740">
    <property type="entry name" value="GrpE"/>
</dbReference>
<evidence type="ECO:0000256" key="2">
    <source>
        <dbReference type="ARBA" id="ARBA00023186"/>
    </source>
</evidence>
<dbReference type="Gene3D" id="3.90.20.20">
    <property type="match status" value="1"/>
</dbReference>
<dbReference type="InterPro" id="IPR013805">
    <property type="entry name" value="GrpE_CC"/>
</dbReference>
<dbReference type="AlphaFoldDB" id="A0A7H4PN02"/>
<evidence type="ECO:0000256" key="5">
    <source>
        <dbReference type="SAM" id="MobiDB-lite"/>
    </source>
</evidence>
<dbReference type="GO" id="GO:0005829">
    <property type="term" value="C:cytosol"/>
    <property type="evidence" value="ECO:0007669"/>
    <property type="project" value="TreeGrafter"/>
</dbReference>
<comment type="similarity">
    <text evidence="1 3 4">Belongs to the GrpE family.</text>
</comment>
<dbReference type="SUPFAM" id="SSF58014">
    <property type="entry name" value="Coiled-coil domain of nucleotide exchange factor GrpE"/>
    <property type="match status" value="1"/>
</dbReference>
<organism evidence="6 7">
    <name type="scientific">Klebsiella michiganensis</name>
    <dbReference type="NCBI Taxonomy" id="1134687"/>
    <lineage>
        <taxon>Bacteria</taxon>
        <taxon>Pseudomonadati</taxon>
        <taxon>Pseudomonadota</taxon>
        <taxon>Gammaproteobacteria</taxon>
        <taxon>Enterobacterales</taxon>
        <taxon>Enterobacteriaceae</taxon>
        <taxon>Klebsiella/Raoultella group</taxon>
        <taxon>Klebsiella</taxon>
    </lineage>
</organism>
<dbReference type="FunFam" id="3.90.20.20:FF:000001">
    <property type="entry name" value="Protein GrpE"/>
    <property type="match status" value="1"/>
</dbReference>
<dbReference type="Proteomes" id="UP000254863">
    <property type="component" value="Unassembled WGS sequence"/>
</dbReference>
<dbReference type="CDD" id="cd00446">
    <property type="entry name" value="GrpE"/>
    <property type="match status" value="1"/>
</dbReference>